<dbReference type="Gene3D" id="3.80.10.10">
    <property type="entry name" value="Ribonuclease Inhibitor"/>
    <property type="match status" value="2"/>
</dbReference>
<evidence type="ECO:0000256" key="1">
    <source>
        <dbReference type="ARBA" id="ARBA00004430"/>
    </source>
</evidence>
<evidence type="ECO:0000313" key="6">
    <source>
        <dbReference type="EMBL" id="KIY96630.1"/>
    </source>
</evidence>
<evidence type="ECO:0000256" key="4">
    <source>
        <dbReference type="SAM" id="MobiDB-lite"/>
    </source>
</evidence>
<dbReference type="SUPFAM" id="SSF52058">
    <property type="entry name" value="L domain-like"/>
    <property type="match status" value="1"/>
</dbReference>
<dbReference type="GeneID" id="25728583"/>
<dbReference type="SUPFAM" id="SSF53474">
    <property type="entry name" value="alpha/beta-Hydrolases"/>
    <property type="match status" value="1"/>
</dbReference>
<evidence type="ECO:0000256" key="2">
    <source>
        <dbReference type="ARBA" id="ARBA00022614"/>
    </source>
</evidence>
<dbReference type="InterPro" id="IPR029058">
    <property type="entry name" value="AB_hydrolase_fold"/>
</dbReference>
<dbReference type="GO" id="GO:0005930">
    <property type="term" value="C:axoneme"/>
    <property type="evidence" value="ECO:0007669"/>
    <property type="project" value="UniProtKB-SubCell"/>
</dbReference>
<feature type="domain" description="Disease resistance R13L4/SHOC-2-like LRR" evidence="5">
    <location>
        <begin position="153"/>
        <end position="234"/>
    </location>
</feature>
<evidence type="ECO:0000313" key="7">
    <source>
        <dbReference type="Proteomes" id="UP000054498"/>
    </source>
</evidence>
<proteinExistence type="predicted"/>
<dbReference type="SMART" id="SM00369">
    <property type="entry name" value="LRR_TYP"/>
    <property type="match status" value="8"/>
</dbReference>
<dbReference type="AlphaFoldDB" id="A0A0D2MPR2"/>
<feature type="compositionally biased region" description="Low complexity" evidence="4">
    <location>
        <begin position="291"/>
        <end position="305"/>
    </location>
</feature>
<sequence length="689" mass="72125">MRHSSAFGCPRRQCSAPHPGRRTPAARPPAPAPRPGHRAPRAAPDDGDGGPLIDERQMYVKLSIASSTGRIDLSDLRLRSLPAGLWEISDLHDLSVAGNDLGSLPGDLGALSELRRLVAAGNGLRDLPSELWGLTSLEGLWAHGNAIGELPEAVGQLTALKSLSLAGNRLAALPESLGRLSALQDLALSGNLIESLPPSVAALPNLKRLALNGNRLSALPGDWGSCGKLQELHLQGNFLRGVPDGFARLPAAIELSLADNQIARLPSDLSGFKALQKLHLYGNRLETLPIGGSSSNSSNGSSGSSSSGGGSKGLLDLENLQQLWLEGNPLSRQTVDELLRRAVELAAAGKLPPGLKAVGLDESQVEGADVALLDAALTVRPGMIRIGAVKGSGPGYFKLQRGGQQRRPAAAAGGGGEAAAAGERVLVVSFGSAPGLANWGGVLRKVATAMEEEGYGGWVRGLGRGRARGRGAACGLPAPARVPVAPPGAGEGACCSVGRPAGASRRRRAQAFRLRAFDVLFVVDPFRDWYRGGDPAAFQSTYHSRLEAAVAGYSRVVMVGDSMGATAALLFCRAATAVLAFSPQVDLRTASIRPSRPNEWLDALQQNLQDAVAASKARVRILTGTWQHDISQAALLKHHPNVVIKTYAHDDHRLALALARTQKLAPLLQEAISNEAGLPSKNVRLANLL</sequence>
<organism evidence="6 7">
    <name type="scientific">Monoraphidium neglectum</name>
    <dbReference type="NCBI Taxonomy" id="145388"/>
    <lineage>
        <taxon>Eukaryota</taxon>
        <taxon>Viridiplantae</taxon>
        <taxon>Chlorophyta</taxon>
        <taxon>core chlorophytes</taxon>
        <taxon>Chlorophyceae</taxon>
        <taxon>CS clade</taxon>
        <taxon>Sphaeropleales</taxon>
        <taxon>Selenastraceae</taxon>
        <taxon>Monoraphidium</taxon>
    </lineage>
</organism>
<keyword evidence="7" id="KW-1185">Reference proteome</keyword>
<dbReference type="OrthoDB" id="676979at2759"/>
<dbReference type="PANTHER" id="PTHR48051">
    <property type="match status" value="1"/>
</dbReference>
<dbReference type="STRING" id="145388.A0A0D2MPR2"/>
<name>A0A0D2MPR2_9CHLO</name>
<gene>
    <name evidence="6" type="ORF">MNEG_11331</name>
</gene>
<dbReference type="RefSeq" id="XP_013895650.1">
    <property type="nucleotide sequence ID" value="XM_014040196.1"/>
</dbReference>
<feature type="compositionally biased region" description="Low complexity" evidence="4">
    <location>
        <begin position="16"/>
        <end position="25"/>
    </location>
</feature>
<comment type="subcellular location">
    <subcellularLocation>
        <location evidence="1">Cytoplasm</location>
        <location evidence="1">Cytoskeleton</location>
        <location evidence="1">Cilium axoneme</location>
    </subcellularLocation>
</comment>
<evidence type="ECO:0000256" key="3">
    <source>
        <dbReference type="ARBA" id="ARBA00022737"/>
    </source>
</evidence>
<feature type="region of interest" description="Disordered" evidence="4">
    <location>
        <begin position="1"/>
        <end position="52"/>
    </location>
</feature>
<keyword evidence="2" id="KW-0433">Leucine-rich repeat</keyword>
<evidence type="ECO:0000259" key="5">
    <source>
        <dbReference type="Pfam" id="PF23598"/>
    </source>
</evidence>
<dbReference type="Gene3D" id="3.40.50.1820">
    <property type="entry name" value="alpha/beta hydrolase"/>
    <property type="match status" value="1"/>
</dbReference>
<keyword evidence="3" id="KW-0677">Repeat</keyword>
<dbReference type="InterPro" id="IPR032675">
    <property type="entry name" value="LRR_dom_sf"/>
</dbReference>
<dbReference type="Proteomes" id="UP000054498">
    <property type="component" value="Unassembled WGS sequence"/>
</dbReference>
<dbReference type="Pfam" id="PF23598">
    <property type="entry name" value="LRR_14"/>
    <property type="match status" value="1"/>
</dbReference>
<dbReference type="SMART" id="SM00364">
    <property type="entry name" value="LRR_BAC"/>
    <property type="match status" value="6"/>
</dbReference>
<dbReference type="InterPro" id="IPR055414">
    <property type="entry name" value="LRR_R13L4/SHOC2-like"/>
</dbReference>
<dbReference type="EMBL" id="KK102914">
    <property type="protein sequence ID" value="KIY96630.1"/>
    <property type="molecule type" value="Genomic_DNA"/>
</dbReference>
<reference evidence="6 7" key="1">
    <citation type="journal article" date="2013" name="BMC Genomics">
        <title>Reconstruction of the lipid metabolism for the microalga Monoraphidium neglectum from its genome sequence reveals characteristics suitable for biofuel production.</title>
        <authorList>
            <person name="Bogen C."/>
            <person name="Al-Dilaimi A."/>
            <person name="Albersmeier A."/>
            <person name="Wichmann J."/>
            <person name="Grundmann M."/>
            <person name="Rupp O."/>
            <person name="Lauersen K.J."/>
            <person name="Blifernez-Klassen O."/>
            <person name="Kalinowski J."/>
            <person name="Goesmann A."/>
            <person name="Mussgnug J.H."/>
            <person name="Kruse O."/>
        </authorList>
    </citation>
    <scope>NUCLEOTIDE SEQUENCE [LARGE SCALE GENOMIC DNA]</scope>
    <source>
        <strain evidence="6 7">SAG 48.87</strain>
    </source>
</reference>
<dbReference type="PANTHER" id="PTHR48051:SF25">
    <property type="entry name" value="LEUCINE RICH REPEAT PROTEIN"/>
    <property type="match status" value="1"/>
</dbReference>
<accession>A0A0D2MPR2</accession>
<dbReference type="KEGG" id="mng:MNEG_11331"/>
<protein>
    <submittedName>
        <fullName evidence="6">Leucine-rich repeat-containing protein 40</fullName>
    </submittedName>
</protein>
<dbReference type="InterPro" id="IPR003591">
    <property type="entry name" value="Leu-rich_rpt_typical-subtyp"/>
</dbReference>
<feature type="region of interest" description="Disordered" evidence="4">
    <location>
        <begin position="291"/>
        <end position="311"/>
    </location>
</feature>
<dbReference type="InterPro" id="IPR050216">
    <property type="entry name" value="LRR_domain-containing"/>
</dbReference>